<feature type="region of interest" description="Disordered" evidence="1">
    <location>
        <begin position="332"/>
        <end position="371"/>
    </location>
</feature>
<feature type="compositionally biased region" description="Basic and acidic residues" evidence="1">
    <location>
        <begin position="355"/>
        <end position="371"/>
    </location>
</feature>
<evidence type="ECO:0000256" key="2">
    <source>
        <dbReference type="SAM" id="Phobius"/>
    </source>
</evidence>
<keyword evidence="5" id="KW-1185">Reference proteome</keyword>
<feature type="transmembrane region" description="Helical" evidence="2">
    <location>
        <begin position="12"/>
        <end position="33"/>
    </location>
</feature>
<feature type="domain" description="Nuclease associated modular" evidence="3">
    <location>
        <begin position="155"/>
        <end position="181"/>
    </location>
</feature>
<gene>
    <name evidence="4" type="ORF">CUMW_200990</name>
</gene>
<comment type="caution">
    <text evidence="4">The sequence shown here is derived from an EMBL/GenBank/DDBJ whole genome shotgun (WGS) entry which is preliminary data.</text>
</comment>
<organism evidence="4 5">
    <name type="scientific">Citrus unshiu</name>
    <name type="common">Satsuma mandarin</name>
    <name type="synonym">Citrus nobilis var. unshiu</name>
    <dbReference type="NCBI Taxonomy" id="55188"/>
    <lineage>
        <taxon>Eukaryota</taxon>
        <taxon>Viridiplantae</taxon>
        <taxon>Streptophyta</taxon>
        <taxon>Embryophyta</taxon>
        <taxon>Tracheophyta</taxon>
        <taxon>Spermatophyta</taxon>
        <taxon>Magnoliopsida</taxon>
        <taxon>eudicotyledons</taxon>
        <taxon>Gunneridae</taxon>
        <taxon>Pentapetalae</taxon>
        <taxon>rosids</taxon>
        <taxon>malvids</taxon>
        <taxon>Sapindales</taxon>
        <taxon>Rutaceae</taxon>
        <taxon>Aurantioideae</taxon>
        <taxon>Citrus</taxon>
    </lineage>
</organism>
<dbReference type="EMBL" id="BDQV01000232">
    <property type="protein sequence ID" value="GAY60310.1"/>
    <property type="molecule type" value="Genomic_DNA"/>
</dbReference>
<evidence type="ECO:0000313" key="5">
    <source>
        <dbReference type="Proteomes" id="UP000236630"/>
    </source>
</evidence>
<dbReference type="PANTHER" id="PTHR34199">
    <property type="entry name" value="NUMOD3 MOTIF FAMILY PROTEIN, EXPRESSED"/>
    <property type="match status" value="1"/>
</dbReference>
<dbReference type="STRING" id="55188.A0A2H5Q6P0"/>
<dbReference type="InterPro" id="IPR003611">
    <property type="entry name" value="NUMOD3"/>
</dbReference>
<accession>A0A2H5Q6P0</accession>
<feature type="region of interest" description="Disordered" evidence="1">
    <location>
        <begin position="279"/>
        <end position="299"/>
    </location>
</feature>
<protein>
    <recommendedName>
        <fullName evidence="3">Nuclease associated modular domain-containing protein</fullName>
    </recommendedName>
</protein>
<evidence type="ECO:0000259" key="3">
    <source>
        <dbReference type="Pfam" id="PF07460"/>
    </source>
</evidence>
<sequence>MPLLETLKLSTWVMILIAICEAVGFNWLVWNLLTDIATGQPSLQNHLGPLRAQTLTHAKVLSCKFTLGDDKRLCFASKPFQFTTKTSINLGQIETRRGKLLITAVATIEPECLVRKEDRAKDAVLGVDAGLPAMQFQSSDGETEALDEREKLRRMRISKANKGNTPWNKGRKHSAETLQRIKERTRLAMQNPKVRMKLVNLGHAQSEETKKKIGIGVRMGWEKRRGKLMVQESCYFEWQNLIAEAARRGLAGEEELQWYSYNILDEQLKKEWLESVERRKTMPRTKGSKRAPKPAEQRKKIAEAIAAKWADPEYRERVCAGLSKFHGVPVGVERKAKRKPRAVTQSSKQTPKKKKETDTDFSPRNEPNKQIEKFKLRRSNRPLYKDSSAGSKLEMIKNIRAQRSATESKKTEAIERARLLIAEAEKAAKALEVAAVKSPIARASLIETRKLIAEATQTIESIETGEITSNNENDGFPSAISAELVSQGKKETEEAENGAVDLLEHVRVNGNQTLACGKDEDFNFASFTMPGKMNGEEILCANSNGYSLQTLNLESLMMQSDSATHVGYLEPNGTSEYEKNPQPNGSEVKNMEVEKLSKPETVTKKWVRGRLVEVTEGA</sequence>
<keyword evidence="2" id="KW-1133">Transmembrane helix</keyword>
<dbReference type="AlphaFoldDB" id="A0A2H5Q6P0"/>
<dbReference type="PANTHER" id="PTHR34199:SF2">
    <property type="entry name" value="NUMOD3 MOTIF FAMILY PROTEIN, EXPRESSED"/>
    <property type="match status" value="1"/>
</dbReference>
<reference evidence="4 5" key="1">
    <citation type="journal article" date="2017" name="Front. Genet.">
        <title>Draft sequencing of the heterozygous diploid genome of Satsuma (Citrus unshiu Marc.) using a hybrid assembly approach.</title>
        <authorList>
            <person name="Shimizu T."/>
            <person name="Tanizawa Y."/>
            <person name="Mochizuki T."/>
            <person name="Nagasaki H."/>
            <person name="Yoshioka T."/>
            <person name="Toyoda A."/>
            <person name="Fujiyama A."/>
            <person name="Kaminuma E."/>
            <person name="Nakamura Y."/>
        </authorList>
    </citation>
    <scope>NUCLEOTIDE SEQUENCE [LARGE SCALE GENOMIC DNA]</scope>
    <source>
        <strain evidence="5">cv. Miyagawa wase</strain>
    </source>
</reference>
<keyword evidence="2" id="KW-0472">Membrane</keyword>
<dbReference type="GO" id="GO:0003677">
    <property type="term" value="F:DNA binding"/>
    <property type="evidence" value="ECO:0007669"/>
    <property type="project" value="InterPro"/>
</dbReference>
<name>A0A2H5Q6P0_CITUN</name>
<feature type="compositionally biased region" description="Basic residues" evidence="1">
    <location>
        <begin position="281"/>
        <end position="292"/>
    </location>
</feature>
<feature type="region of interest" description="Disordered" evidence="1">
    <location>
        <begin position="572"/>
        <end position="594"/>
    </location>
</feature>
<evidence type="ECO:0000313" key="4">
    <source>
        <dbReference type="EMBL" id="GAY60310.1"/>
    </source>
</evidence>
<dbReference type="Pfam" id="PF07460">
    <property type="entry name" value="NUMOD3"/>
    <property type="match status" value="1"/>
</dbReference>
<evidence type="ECO:0000256" key="1">
    <source>
        <dbReference type="SAM" id="MobiDB-lite"/>
    </source>
</evidence>
<proteinExistence type="predicted"/>
<keyword evidence="2" id="KW-0812">Transmembrane</keyword>
<dbReference type="Proteomes" id="UP000236630">
    <property type="component" value="Unassembled WGS sequence"/>
</dbReference>